<dbReference type="Proteomes" id="UP000188320">
    <property type="component" value="Unassembled WGS sequence"/>
</dbReference>
<organism evidence="2 3">
    <name type="scientific">Zancudomyces culisetae</name>
    <name type="common">Gut fungus</name>
    <name type="synonym">Smittium culisetae</name>
    <dbReference type="NCBI Taxonomy" id="1213189"/>
    <lineage>
        <taxon>Eukaryota</taxon>
        <taxon>Fungi</taxon>
        <taxon>Fungi incertae sedis</taxon>
        <taxon>Zoopagomycota</taxon>
        <taxon>Kickxellomycotina</taxon>
        <taxon>Harpellomycetes</taxon>
        <taxon>Harpellales</taxon>
        <taxon>Legeriomycetaceae</taxon>
        <taxon>Zancudomyces</taxon>
    </lineage>
</organism>
<name>A0A1R1PUR7_ZANCU</name>
<feature type="compositionally biased region" description="Acidic residues" evidence="1">
    <location>
        <begin position="54"/>
        <end position="64"/>
    </location>
</feature>
<feature type="region of interest" description="Disordered" evidence="1">
    <location>
        <begin position="43"/>
        <end position="75"/>
    </location>
</feature>
<accession>A0A1R1PUR7</accession>
<feature type="compositionally biased region" description="Low complexity" evidence="1">
    <location>
        <begin position="43"/>
        <end position="53"/>
    </location>
</feature>
<evidence type="ECO:0000313" key="2">
    <source>
        <dbReference type="EMBL" id="OMH84716.1"/>
    </source>
</evidence>
<keyword evidence="3" id="KW-1185">Reference proteome</keyword>
<gene>
    <name evidence="2" type="ORF">AX774_g1763</name>
</gene>
<dbReference type="AlphaFoldDB" id="A0A1R1PUR7"/>
<protein>
    <submittedName>
        <fullName evidence="2">Uncharacterized protein</fullName>
    </submittedName>
</protein>
<evidence type="ECO:0000313" key="3">
    <source>
        <dbReference type="Proteomes" id="UP000188320"/>
    </source>
</evidence>
<dbReference type="EMBL" id="LSSK01000161">
    <property type="protein sequence ID" value="OMH84716.1"/>
    <property type="molecule type" value="Genomic_DNA"/>
</dbReference>
<comment type="caution">
    <text evidence="2">The sequence shown here is derived from an EMBL/GenBank/DDBJ whole genome shotgun (WGS) entry which is preliminary data.</text>
</comment>
<evidence type="ECO:0000256" key="1">
    <source>
        <dbReference type="SAM" id="MobiDB-lite"/>
    </source>
</evidence>
<proteinExistence type="predicted"/>
<reference evidence="3" key="1">
    <citation type="submission" date="2017-01" db="EMBL/GenBank/DDBJ databases">
        <authorList>
            <person name="Wang Y."/>
            <person name="White M."/>
            <person name="Kvist S."/>
            <person name="Moncalvo J.-M."/>
        </authorList>
    </citation>
    <scope>NUCLEOTIDE SEQUENCE [LARGE SCALE GENOMIC DNA]</scope>
    <source>
        <strain evidence="3">COL-18-3</strain>
    </source>
</reference>
<sequence length="112" mass="12284">MVDCHFADLWHKCCGTRQSLASYFDIILSVAVAFDDIPDTNADLAPDPGLDLGPDPDPDWDLDLDPTVGDPESPDDNIDVEFCRCDDSAAVVGECNESFFPLYSQIFPSRSP</sequence>